<evidence type="ECO:0000313" key="4">
    <source>
        <dbReference type="Proteomes" id="UP001595805"/>
    </source>
</evidence>
<dbReference type="Gene3D" id="2.40.128.520">
    <property type="match status" value="1"/>
</dbReference>
<sequence length="145" mass="16280">MKLSLSALSLFFFLAMTSNVKAQTEDAILGTWYNTEKSAKIQIMKNGGEYLGKIIALTREDQGEGPFLDVENSDPELRNRPLMGLSILKGLKYKKGAWEDGEIYDPESGKTYSCEVKLKGDSVLEVKGYIGFSWVGRTVEWTRIK</sequence>
<dbReference type="PANTHER" id="PTHR36919:SF2">
    <property type="entry name" value="BLL6627 PROTEIN"/>
    <property type="match status" value="1"/>
</dbReference>
<accession>A0ABV8AU43</accession>
<evidence type="ECO:0000313" key="3">
    <source>
        <dbReference type="EMBL" id="MFC3881125.1"/>
    </source>
</evidence>
<dbReference type="Pfam" id="PF09917">
    <property type="entry name" value="DUF2147"/>
    <property type="match status" value="1"/>
</dbReference>
<dbReference type="Proteomes" id="UP001595805">
    <property type="component" value="Unassembled WGS sequence"/>
</dbReference>
<dbReference type="EMBL" id="JBHRZS010000007">
    <property type="protein sequence ID" value="MFC3881125.1"/>
    <property type="molecule type" value="Genomic_DNA"/>
</dbReference>
<reference evidence="4" key="1">
    <citation type="journal article" date="2019" name="Int. J. Syst. Evol. Microbiol.">
        <title>The Global Catalogue of Microorganisms (GCM) 10K type strain sequencing project: providing services to taxonomists for standard genome sequencing and annotation.</title>
        <authorList>
            <consortium name="The Broad Institute Genomics Platform"/>
            <consortium name="The Broad Institute Genome Sequencing Center for Infectious Disease"/>
            <person name="Wu L."/>
            <person name="Ma J."/>
        </authorList>
    </citation>
    <scope>NUCLEOTIDE SEQUENCE [LARGE SCALE GENOMIC DNA]</scope>
    <source>
        <strain evidence="4">CCUG 60523</strain>
    </source>
</reference>
<evidence type="ECO:0000259" key="2">
    <source>
        <dbReference type="Pfam" id="PF09917"/>
    </source>
</evidence>
<comment type="caution">
    <text evidence="3">The sequence shown here is derived from an EMBL/GenBank/DDBJ whole genome shotgun (WGS) entry which is preliminary data.</text>
</comment>
<feature type="domain" description="DUF2147" evidence="2">
    <location>
        <begin position="30"/>
        <end position="143"/>
    </location>
</feature>
<proteinExistence type="predicted"/>
<name>A0ABV8AU43_9BACT</name>
<keyword evidence="1" id="KW-0732">Signal</keyword>
<dbReference type="InterPro" id="IPR019223">
    <property type="entry name" value="DUF2147"/>
</dbReference>
<organism evidence="3 4">
    <name type="scientific">Algoriphagus namhaensis</name>
    <dbReference type="NCBI Taxonomy" id="915353"/>
    <lineage>
        <taxon>Bacteria</taxon>
        <taxon>Pseudomonadati</taxon>
        <taxon>Bacteroidota</taxon>
        <taxon>Cytophagia</taxon>
        <taxon>Cytophagales</taxon>
        <taxon>Cyclobacteriaceae</taxon>
        <taxon>Algoriphagus</taxon>
    </lineage>
</organism>
<keyword evidence="4" id="KW-1185">Reference proteome</keyword>
<dbReference type="PANTHER" id="PTHR36919">
    <property type="entry name" value="BLR1215 PROTEIN"/>
    <property type="match status" value="1"/>
</dbReference>
<feature type="chain" id="PRO_5046634420" evidence="1">
    <location>
        <begin position="23"/>
        <end position="145"/>
    </location>
</feature>
<evidence type="ECO:0000256" key="1">
    <source>
        <dbReference type="SAM" id="SignalP"/>
    </source>
</evidence>
<protein>
    <submittedName>
        <fullName evidence="3">DUF2147 domain-containing protein</fullName>
    </submittedName>
</protein>
<feature type="signal peptide" evidence="1">
    <location>
        <begin position="1"/>
        <end position="22"/>
    </location>
</feature>
<gene>
    <name evidence="3" type="ORF">ACFOSV_13110</name>
</gene>
<dbReference type="RefSeq" id="WP_377906465.1">
    <property type="nucleotide sequence ID" value="NZ_JBHRZS010000007.1"/>
</dbReference>